<sequence length="925" mass="103722">MTQGISFRTFWIAILLSLGVTLTLRAQESAPKSPLQFEFSGESMINVLDRIARDTEIDLVYDPELIRNITVYKRLRHPTVTELLTDLLQDYRLDYITLSSGTIVIVRASRETPSFGTVSGLVVDSDTGEPLPGATVLLADASGGTSTNHHGRFAMNRLMSGTHHLIISYMGYESAFRTIRIEPNRSLQERIVLTPRPIDVEPIVVHAHRSRLPSTNSGGILNVQSEGNRSGFTGGPIRSLSLLSGVQYGLPMKDLNLQGSDQGEHRITLDGIPVYNPYSFGKLFSSFSPYAIGNVTLHKAGYGTAAGSTTAGLVELKHDIRPNSPNRLTLQTDPSYVNLRGDLSLPVSETRSLKMLGALRTSYWDLQPDPFLKNTLRNWDRLDPLITNALMDLEVDAGRYKPLEHRSDLSTFDLHAAVLYEPDDFSRLLISAYAAKNRIETGLLNEQTFDPDVQRYLYAVDGHQWSNSLIQAQWSRMLTPRLDLSLQAGYSENHFDHVNRAGLSNSRPSDLFFRSLGSSASLDSASPETSQPLPTRINGNTIQHLQLNADAGYSLSPVFSLQGGIRAEQVYSNVSISEPATMITGTDQHSTIIGSYLNAEHQAGRNWRLSYGTRITWLDTTNDLYAEPRFSIQYDQPSSRAGYWSLRVAGGLYRQFINEYRITNTGPTAIVPDIPIWSHTGNTAIPKAWHLTASLLIEPSERASVTAELFHKWHPEANFTTYIESDNLSGTITDVSAFGITTEMQTWGAGIRYSQYFFDESLRLTAGYDYSFAEISLEEQFGSNVSTPWNEPHRAQLSALWRITSNLSLVTGWQGIWGRKWGYRRAYYNFLLFDESTAELSSRFSNPDRDKLPAFLQTDITFVWQPSLRIADLELRAGLVNLMNRKNVLETYLVPVYENDVRTGYEEEYRTMPGIYPVFSFSIDL</sequence>
<keyword evidence="2" id="KW-0472">Membrane</keyword>
<dbReference type="InterPro" id="IPR036942">
    <property type="entry name" value="Beta-barrel_TonB_sf"/>
</dbReference>
<organism evidence="4 5">
    <name type="scientific">Rhodohalobacter mucosus</name>
    <dbReference type="NCBI Taxonomy" id="2079485"/>
    <lineage>
        <taxon>Bacteria</taxon>
        <taxon>Pseudomonadati</taxon>
        <taxon>Balneolota</taxon>
        <taxon>Balneolia</taxon>
        <taxon>Balneolales</taxon>
        <taxon>Balneolaceae</taxon>
        <taxon>Rhodohalobacter</taxon>
    </lineage>
</organism>
<dbReference type="Proteomes" id="UP000245533">
    <property type="component" value="Unassembled WGS sequence"/>
</dbReference>
<evidence type="ECO:0000313" key="5">
    <source>
        <dbReference type="Proteomes" id="UP000245533"/>
    </source>
</evidence>
<dbReference type="Pfam" id="PF13715">
    <property type="entry name" value="CarbopepD_reg_2"/>
    <property type="match status" value="1"/>
</dbReference>
<keyword evidence="5" id="KW-1185">Reference proteome</keyword>
<evidence type="ECO:0000256" key="1">
    <source>
        <dbReference type="ARBA" id="ARBA00004442"/>
    </source>
</evidence>
<protein>
    <submittedName>
        <fullName evidence="4">Uncharacterized protein</fullName>
    </submittedName>
</protein>
<dbReference type="SUPFAM" id="SSF56935">
    <property type="entry name" value="Porins"/>
    <property type="match status" value="1"/>
</dbReference>
<evidence type="ECO:0000313" key="4">
    <source>
        <dbReference type="EMBL" id="PWN05312.1"/>
    </source>
</evidence>
<dbReference type="EMBL" id="QGGB01000010">
    <property type="protein sequence ID" value="PWN05312.1"/>
    <property type="molecule type" value="Genomic_DNA"/>
</dbReference>
<dbReference type="AlphaFoldDB" id="A0A316TSU1"/>
<name>A0A316TSU1_9BACT</name>
<dbReference type="SUPFAM" id="SSF49464">
    <property type="entry name" value="Carboxypeptidase regulatory domain-like"/>
    <property type="match status" value="1"/>
</dbReference>
<reference evidence="4 5" key="1">
    <citation type="submission" date="2018-05" db="EMBL/GenBank/DDBJ databases">
        <title>Rhodohalobacter halophilus gen. nov., sp. nov., a moderately halophilic member of the family Balneolaceae.</title>
        <authorList>
            <person name="Liu Z.-W."/>
        </authorList>
    </citation>
    <scope>NUCLEOTIDE SEQUENCE [LARGE SCALE GENOMIC DNA]</scope>
    <source>
        <strain evidence="4 5">8A47</strain>
    </source>
</reference>
<proteinExistence type="predicted"/>
<dbReference type="OrthoDB" id="1489192at2"/>
<dbReference type="GO" id="GO:0009279">
    <property type="term" value="C:cell outer membrane"/>
    <property type="evidence" value="ECO:0007669"/>
    <property type="project" value="UniProtKB-SubCell"/>
</dbReference>
<dbReference type="RefSeq" id="WP_109647868.1">
    <property type="nucleotide sequence ID" value="NZ_QGGB01000010.1"/>
</dbReference>
<evidence type="ECO:0000256" key="3">
    <source>
        <dbReference type="ARBA" id="ARBA00023237"/>
    </source>
</evidence>
<keyword evidence="3" id="KW-0998">Cell outer membrane</keyword>
<dbReference type="Gene3D" id="2.40.170.20">
    <property type="entry name" value="TonB-dependent receptor, beta-barrel domain"/>
    <property type="match status" value="1"/>
</dbReference>
<comment type="subcellular location">
    <subcellularLocation>
        <location evidence="1">Cell outer membrane</location>
    </subcellularLocation>
</comment>
<accession>A0A316TSU1</accession>
<gene>
    <name evidence="4" type="ORF">DDZ15_14665</name>
</gene>
<dbReference type="Gene3D" id="2.60.40.1120">
    <property type="entry name" value="Carboxypeptidase-like, regulatory domain"/>
    <property type="match status" value="1"/>
</dbReference>
<comment type="caution">
    <text evidence="4">The sequence shown here is derived from an EMBL/GenBank/DDBJ whole genome shotgun (WGS) entry which is preliminary data.</text>
</comment>
<dbReference type="InterPro" id="IPR008969">
    <property type="entry name" value="CarboxyPept-like_regulatory"/>
</dbReference>
<evidence type="ECO:0000256" key="2">
    <source>
        <dbReference type="ARBA" id="ARBA00023136"/>
    </source>
</evidence>